<dbReference type="GeneID" id="31357410"/>
<sequence>MASVTPSIKRIIFHSYNNNHSKYSKTDSNRATGFFAKIMLFYYKMTTKEILDKHRLISNDELKKMKKNELKNLMVQYSITYDGLQKDLTKTNLLELISNYQEYIIDLRSRFITNNPIDKHHRGTVHYRIPTLIINRMIRVLWHHHIDLCLSTDIAQTQLRENYRWLLTIALVSKECFKLISSLFTRFKYIHFYTQVYSASPAELIRSRVTNPLSVLKNITHMTLSINIFIEIISFRLIEIELIFANVRKLCLHSNHIIREKQDKYCKTIVQYMPNLETLKLPNISLNHSQLESLKEIPLLTSLNLSFTSFAKFDFSLDMISSSIRRLKLPKLHDGFQLSDTHNLTTLQLFQLNNNMVNSQYNQISKLIIKNVNSTSIFKSLVELLCAPDCKVHTLYIDYGTWISEVLEKNRSITTLDIGSSLKRTFEMVSKSTTLRTFIFYDDLYTKNIYRKTGNPTGYAHIKSKKRIKSLLNASLAFYAKKIYTVSTVSTVSTLNANNDNASYEATVHNHKFLYIE</sequence>
<dbReference type="Proteomes" id="UP000001396">
    <property type="component" value="Unassembled WGS sequence"/>
</dbReference>
<dbReference type="Gene3D" id="3.80.10.10">
    <property type="entry name" value="Ribonuclease Inhibitor"/>
    <property type="match status" value="1"/>
</dbReference>
<dbReference type="EMBL" id="ADBJ01000008">
    <property type="protein sequence ID" value="EFA84890.1"/>
    <property type="molecule type" value="Genomic_DNA"/>
</dbReference>
<gene>
    <name evidence="1" type="ORF">PPL_01883</name>
</gene>
<comment type="caution">
    <text evidence="1">The sequence shown here is derived from an EMBL/GenBank/DDBJ whole genome shotgun (WGS) entry which is preliminary data.</text>
</comment>
<dbReference type="RefSeq" id="XP_020437001.1">
    <property type="nucleotide sequence ID" value="XM_020572884.1"/>
</dbReference>
<dbReference type="SUPFAM" id="SSF52047">
    <property type="entry name" value="RNI-like"/>
    <property type="match status" value="1"/>
</dbReference>
<keyword evidence="2" id="KW-1185">Reference proteome</keyword>
<dbReference type="InterPro" id="IPR032675">
    <property type="entry name" value="LRR_dom_sf"/>
</dbReference>
<proteinExistence type="predicted"/>
<evidence type="ECO:0000313" key="2">
    <source>
        <dbReference type="Proteomes" id="UP000001396"/>
    </source>
</evidence>
<name>D3B0R6_HETP5</name>
<protein>
    <submittedName>
        <fullName evidence="1">Uncharacterized protein</fullName>
    </submittedName>
</protein>
<reference evidence="1 2" key="1">
    <citation type="journal article" date="2011" name="Genome Res.">
        <title>Phylogeny-wide analysis of social amoeba genomes highlights ancient origins for complex intercellular communication.</title>
        <authorList>
            <person name="Heidel A.J."/>
            <person name="Lawal H.M."/>
            <person name="Felder M."/>
            <person name="Schilde C."/>
            <person name="Helps N.R."/>
            <person name="Tunggal B."/>
            <person name="Rivero F."/>
            <person name="John U."/>
            <person name="Schleicher M."/>
            <person name="Eichinger L."/>
            <person name="Platzer M."/>
            <person name="Noegel A.A."/>
            <person name="Schaap P."/>
            <person name="Gloeckner G."/>
        </authorList>
    </citation>
    <scope>NUCLEOTIDE SEQUENCE [LARGE SCALE GENOMIC DNA]</scope>
    <source>
        <strain evidence="2">ATCC 26659 / Pp 5 / PN500</strain>
    </source>
</reference>
<dbReference type="AlphaFoldDB" id="D3B0R6"/>
<organism evidence="1 2">
    <name type="scientific">Heterostelium pallidum (strain ATCC 26659 / Pp 5 / PN500)</name>
    <name type="common">Cellular slime mold</name>
    <name type="synonym">Polysphondylium pallidum</name>
    <dbReference type="NCBI Taxonomy" id="670386"/>
    <lineage>
        <taxon>Eukaryota</taxon>
        <taxon>Amoebozoa</taxon>
        <taxon>Evosea</taxon>
        <taxon>Eumycetozoa</taxon>
        <taxon>Dictyostelia</taxon>
        <taxon>Acytosteliales</taxon>
        <taxon>Acytosteliaceae</taxon>
        <taxon>Heterostelium</taxon>
    </lineage>
</organism>
<accession>D3B0R6</accession>
<evidence type="ECO:0000313" key="1">
    <source>
        <dbReference type="EMBL" id="EFA84890.1"/>
    </source>
</evidence>
<dbReference type="InParanoid" id="D3B0R6"/>